<organism evidence="4 5">
    <name type="scientific">Pseudorhodoferax soli</name>
    <dbReference type="NCBI Taxonomy" id="545864"/>
    <lineage>
        <taxon>Bacteria</taxon>
        <taxon>Pseudomonadati</taxon>
        <taxon>Pseudomonadota</taxon>
        <taxon>Betaproteobacteria</taxon>
        <taxon>Burkholderiales</taxon>
        <taxon>Comamonadaceae</taxon>
    </lineage>
</organism>
<accession>A0A368X8U0</accession>
<feature type="domain" description="Lipid/polyisoprenoid-binding YceI-like" evidence="3">
    <location>
        <begin position="50"/>
        <end position="214"/>
    </location>
</feature>
<protein>
    <submittedName>
        <fullName evidence="4">Polyisoprenoid-binding protein YceI</fullName>
    </submittedName>
</protein>
<feature type="compositionally biased region" description="Low complexity" evidence="1">
    <location>
        <begin position="31"/>
        <end position="41"/>
    </location>
</feature>
<evidence type="ECO:0000259" key="3">
    <source>
        <dbReference type="SMART" id="SM00867"/>
    </source>
</evidence>
<dbReference type="AlphaFoldDB" id="A0A368X8U0"/>
<dbReference type="EMBL" id="QPJK01000019">
    <property type="protein sequence ID" value="RCW63408.1"/>
    <property type="molecule type" value="Genomic_DNA"/>
</dbReference>
<evidence type="ECO:0000313" key="5">
    <source>
        <dbReference type="Proteomes" id="UP000252884"/>
    </source>
</evidence>
<evidence type="ECO:0000256" key="2">
    <source>
        <dbReference type="SAM" id="SignalP"/>
    </source>
</evidence>
<dbReference type="InterPro" id="IPR036761">
    <property type="entry name" value="TTHA0802/YceI-like_sf"/>
</dbReference>
<feature type="region of interest" description="Disordered" evidence="1">
    <location>
        <begin position="31"/>
        <end position="50"/>
    </location>
</feature>
<feature type="signal peptide" evidence="2">
    <location>
        <begin position="1"/>
        <end position="26"/>
    </location>
</feature>
<name>A0A368X8U0_9BURK</name>
<feature type="chain" id="PRO_5016670125" evidence="2">
    <location>
        <begin position="27"/>
        <end position="221"/>
    </location>
</feature>
<keyword evidence="2" id="KW-0732">Signal</keyword>
<reference evidence="4 5" key="1">
    <citation type="submission" date="2018-07" db="EMBL/GenBank/DDBJ databases">
        <title>Genomic Encyclopedia of Type Strains, Phase IV (KMG-IV): sequencing the most valuable type-strain genomes for metagenomic binning, comparative biology and taxonomic classification.</title>
        <authorList>
            <person name="Goeker M."/>
        </authorList>
    </citation>
    <scope>NUCLEOTIDE SEQUENCE [LARGE SCALE GENOMIC DNA]</scope>
    <source>
        <strain evidence="4 5">DSM 21634</strain>
    </source>
</reference>
<dbReference type="RefSeq" id="WP_114472654.1">
    <property type="nucleotide sequence ID" value="NZ_QPJK01000019.1"/>
</dbReference>
<dbReference type="SMART" id="SM00867">
    <property type="entry name" value="YceI"/>
    <property type="match status" value="1"/>
</dbReference>
<comment type="caution">
    <text evidence="4">The sequence shown here is derived from an EMBL/GenBank/DDBJ whole genome shotgun (WGS) entry which is preliminary data.</text>
</comment>
<dbReference type="PANTHER" id="PTHR34406:SF2">
    <property type="entry name" value="PERIPLASMIC PROTEIN"/>
    <property type="match status" value="1"/>
</dbReference>
<dbReference type="Proteomes" id="UP000252884">
    <property type="component" value="Unassembled WGS sequence"/>
</dbReference>
<evidence type="ECO:0000256" key="1">
    <source>
        <dbReference type="SAM" id="MobiDB-lite"/>
    </source>
</evidence>
<proteinExistence type="predicted"/>
<dbReference type="OrthoDB" id="9811006at2"/>
<dbReference type="Gene3D" id="2.40.128.110">
    <property type="entry name" value="Lipid/polyisoprenoid-binding, YceI-like"/>
    <property type="match status" value="1"/>
</dbReference>
<sequence>MPTASRLSLHRLCLAAALVLSWPTHAQSPAAGAAPEMAARPAGPPQPGGRYVVDPTHTFVLYEMGHYGTSTNRGRFGTRDGQVQVDAAGQLARVDVSFDMASINTGVDLLNRHVQSSDFLNVADFPTGRYEAEDVRIEEGRVQVLRGRLTLMGQTHPVDMRAVRFNCYVSPLHGRQVCGGDFEAEILRSQWGINWGLQFGFEDRVRLLVQVETVLVPAAAR</sequence>
<dbReference type="PANTHER" id="PTHR34406">
    <property type="entry name" value="PROTEIN YCEI"/>
    <property type="match status" value="1"/>
</dbReference>
<gene>
    <name evidence="4" type="ORF">DES41_11913</name>
</gene>
<keyword evidence="5" id="KW-1185">Reference proteome</keyword>
<dbReference type="Pfam" id="PF04264">
    <property type="entry name" value="YceI"/>
    <property type="match status" value="1"/>
</dbReference>
<dbReference type="InterPro" id="IPR007372">
    <property type="entry name" value="Lipid/polyisoprenoid-bd_YceI"/>
</dbReference>
<evidence type="ECO:0000313" key="4">
    <source>
        <dbReference type="EMBL" id="RCW63408.1"/>
    </source>
</evidence>
<dbReference type="SUPFAM" id="SSF101874">
    <property type="entry name" value="YceI-like"/>
    <property type="match status" value="1"/>
</dbReference>